<dbReference type="InterPro" id="IPR017475">
    <property type="entry name" value="EPS_sugar_tfrase"/>
</dbReference>
<feature type="transmembrane region" description="Helical" evidence="7">
    <location>
        <begin position="91"/>
        <end position="116"/>
    </location>
</feature>
<dbReference type="EMBL" id="JACHVA010000046">
    <property type="protein sequence ID" value="MBC2601108.1"/>
    <property type="molecule type" value="Genomic_DNA"/>
</dbReference>
<feature type="transmembrane region" description="Helical" evidence="7">
    <location>
        <begin position="122"/>
        <end position="141"/>
    </location>
</feature>
<keyword evidence="3 9" id="KW-0808">Transferase</keyword>
<evidence type="ECO:0000256" key="7">
    <source>
        <dbReference type="SAM" id="Phobius"/>
    </source>
</evidence>
<feature type="domain" description="Bacterial sugar transferase" evidence="8">
    <location>
        <begin position="270"/>
        <end position="452"/>
    </location>
</feature>
<dbReference type="PANTHER" id="PTHR30576">
    <property type="entry name" value="COLANIC BIOSYNTHESIS UDP-GLUCOSE LIPID CARRIER TRANSFERASE"/>
    <property type="match status" value="1"/>
</dbReference>
<protein>
    <submittedName>
        <fullName evidence="9">Exopolysaccharide biosynthesis polyprenyl glycosylphosphotransferase</fullName>
    </submittedName>
</protein>
<accession>A0A7X1AY66</accession>
<dbReference type="Pfam" id="PF02397">
    <property type="entry name" value="Bac_transf"/>
    <property type="match status" value="1"/>
</dbReference>
<sequence>MKTGEKSARVQSRTDWYFGGRSWLVVDFFAGVFAILLAYFLNPDLTIGWQPSFAGQPAGYPAAIGFGVLLALVADIAGLHDPLRQQRFWPVTIRIIFSLVITFLLAVVILYGLALQQLGRTVSIQSMIAAGLMMSGFRGMLFRIQGRTRRRILLLLNRGQREDLRDRIEKSGLPFRVADLPDSYDTTIENTRLMEVCHKLKIDEVVVPEESGSPESPPVWMDCLESGIQVTHARAFVERYFYRVDCSDVRPNWFLELDLRLTHPVYHRWKRFSDILLASIGLLVAAPFLLFFLGVIWAESGRPLFFKQQRVGLRSKPFTILKLRTMSVLREEETRDADRLNDSRVTRIGYILRRTRLDEVPQFWNIIRGDMSFIGPRPEWIDIAEDLGERIPYYPYRTLVKPGLTGWAQINFGYAANDEEVREKLGFDFYYLKNASVMLDLQILIRTVGSIMRGSR</sequence>
<keyword evidence="6 7" id="KW-0472">Membrane</keyword>
<evidence type="ECO:0000256" key="1">
    <source>
        <dbReference type="ARBA" id="ARBA00004141"/>
    </source>
</evidence>
<name>A0A7X1AY66_9BACT</name>
<comment type="similarity">
    <text evidence="2">Belongs to the bacterial sugar transferase family.</text>
</comment>
<evidence type="ECO:0000313" key="9">
    <source>
        <dbReference type="EMBL" id="MBC2601108.1"/>
    </source>
</evidence>
<evidence type="ECO:0000256" key="6">
    <source>
        <dbReference type="ARBA" id="ARBA00023136"/>
    </source>
</evidence>
<dbReference type="AlphaFoldDB" id="A0A7X1AY66"/>
<reference evidence="9 10" key="1">
    <citation type="submission" date="2020-07" db="EMBL/GenBank/DDBJ databases">
        <authorList>
            <person name="Feng X."/>
        </authorList>
    </citation>
    <scope>NUCLEOTIDE SEQUENCE [LARGE SCALE GENOMIC DNA]</scope>
    <source>
        <strain evidence="9 10">JCM14086</strain>
    </source>
</reference>
<proteinExistence type="inferred from homology"/>
<keyword evidence="5 7" id="KW-1133">Transmembrane helix</keyword>
<dbReference type="NCBIfam" id="TIGR03025">
    <property type="entry name" value="EPS_sugtrans"/>
    <property type="match status" value="1"/>
</dbReference>
<keyword evidence="10" id="KW-1185">Reference proteome</keyword>
<evidence type="ECO:0000256" key="3">
    <source>
        <dbReference type="ARBA" id="ARBA00022679"/>
    </source>
</evidence>
<feature type="transmembrane region" description="Helical" evidence="7">
    <location>
        <begin position="275"/>
        <end position="298"/>
    </location>
</feature>
<comment type="caution">
    <text evidence="9">The sequence shown here is derived from an EMBL/GenBank/DDBJ whole genome shotgun (WGS) entry which is preliminary data.</text>
</comment>
<evidence type="ECO:0000256" key="4">
    <source>
        <dbReference type="ARBA" id="ARBA00022692"/>
    </source>
</evidence>
<feature type="transmembrane region" description="Helical" evidence="7">
    <location>
        <begin position="21"/>
        <end position="40"/>
    </location>
</feature>
<keyword evidence="4 7" id="KW-0812">Transmembrane</keyword>
<comment type="subcellular location">
    <subcellularLocation>
        <location evidence="1">Membrane</location>
        <topology evidence="1">Multi-pass membrane protein</topology>
    </subcellularLocation>
</comment>
<dbReference type="GO" id="GO:0016020">
    <property type="term" value="C:membrane"/>
    <property type="evidence" value="ECO:0007669"/>
    <property type="project" value="UniProtKB-SubCell"/>
</dbReference>
<evidence type="ECO:0000256" key="5">
    <source>
        <dbReference type="ARBA" id="ARBA00022989"/>
    </source>
</evidence>
<gene>
    <name evidence="9" type="ORF">H5P30_04860</name>
</gene>
<evidence type="ECO:0000259" key="8">
    <source>
        <dbReference type="Pfam" id="PF02397"/>
    </source>
</evidence>
<feature type="transmembrane region" description="Helical" evidence="7">
    <location>
        <begin position="60"/>
        <end position="79"/>
    </location>
</feature>
<evidence type="ECO:0000256" key="2">
    <source>
        <dbReference type="ARBA" id="ARBA00006464"/>
    </source>
</evidence>
<dbReference type="RefSeq" id="WP_185691833.1">
    <property type="nucleotide sequence ID" value="NZ_JACHVA010000046.1"/>
</dbReference>
<organism evidence="9 10">
    <name type="scientific">Puniceicoccus vermicola</name>
    <dbReference type="NCBI Taxonomy" id="388746"/>
    <lineage>
        <taxon>Bacteria</taxon>
        <taxon>Pseudomonadati</taxon>
        <taxon>Verrucomicrobiota</taxon>
        <taxon>Opitutia</taxon>
        <taxon>Puniceicoccales</taxon>
        <taxon>Puniceicoccaceae</taxon>
        <taxon>Puniceicoccus</taxon>
    </lineage>
</organism>
<dbReference type="PANTHER" id="PTHR30576:SF0">
    <property type="entry name" value="UNDECAPRENYL-PHOSPHATE N-ACETYLGALACTOSAMINYL 1-PHOSPHATE TRANSFERASE-RELATED"/>
    <property type="match status" value="1"/>
</dbReference>
<dbReference type="Proteomes" id="UP000525652">
    <property type="component" value="Unassembled WGS sequence"/>
</dbReference>
<evidence type="ECO:0000313" key="10">
    <source>
        <dbReference type="Proteomes" id="UP000525652"/>
    </source>
</evidence>
<dbReference type="InterPro" id="IPR003362">
    <property type="entry name" value="Bact_transf"/>
</dbReference>
<dbReference type="GO" id="GO:0016780">
    <property type="term" value="F:phosphotransferase activity, for other substituted phosphate groups"/>
    <property type="evidence" value="ECO:0007669"/>
    <property type="project" value="TreeGrafter"/>
</dbReference>